<dbReference type="EMBL" id="CAEZYU010000035">
    <property type="protein sequence ID" value="CAB4739679.1"/>
    <property type="molecule type" value="Genomic_DNA"/>
</dbReference>
<name>A0A6J6SZS6_9ZZZZ</name>
<evidence type="ECO:0000256" key="1">
    <source>
        <dbReference type="SAM" id="MobiDB-lite"/>
    </source>
</evidence>
<reference evidence="3" key="1">
    <citation type="submission" date="2020-05" db="EMBL/GenBank/DDBJ databases">
        <authorList>
            <person name="Chiriac C."/>
            <person name="Salcher M."/>
            <person name="Ghai R."/>
            <person name="Kavagutti S V."/>
        </authorList>
    </citation>
    <scope>NUCLEOTIDE SEQUENCE</scope>
</reference>
<protein>
    <submittedName>
        <fullName evidence="3">Unannotated protein</fullName>
    </submittedName>
</protein>
<evidence type="ECO:0000256" key="2">
    <source>
        <dbReference type="SAM" id="Phobius"/>
    </source>
</evidence>
<feature type="transmembrane region" description="Helical" evidence="2">
    <location>
        <begin position="58"/>
        <end position="79"/>
    </location>
</feature>
<sequence length="184" mass="19626">MALTPDPEVPRVVRPPKGPAGRNQPSLNPALLSGRSLEPEVPPKKFQTLLQILREHRAIVVCVAGVILIVLAIGVGKWAGERAADSATQAQAARIETLLQGASPDDFLAFNAGVKRPGSLAVRVRDEPGFVNVKAAADLSFMRFQPSGWWAGFTERCIVAELRTDGARVTVEKTACVRVAVPGS</sequence>
<organism evidence="3">
    <name type="scientific">freshwater metagenome</name>
    <dbReference type="NCBI Taxonomy" id="449393"/>
    <lineage>
        <taxon>unclassified sequences</taxon>
        <taxon>metagenomes</taxon>
        <taxon>ecological metagenomes</taxon>
    </lineage>
</organism>
<proteinExistence type="predicted"/>
<keyword evidence="2" id="KW-0812">Transmembrane</keyword>
<accession>A0A6J6SZS6</accession>
<feature type="region of interest" description="Disordered" evidence="1">
    <location>
        <begin position="1"/>
        <end position="36"/>
    </location>
</feature>
<keyword evidence="2" id="KW-0472">Membrane</keyword>
<evidence type="ECO:0000313" key="3">
    <source>
        <dbReference type="EMBL" id="CAB4739679.1"/>
    </source>
</evidence>
<keyword evidence="2" id="KW-1133">Transmembrane helix</keyword>
<dbReference type="AlphaFoldDB" id="A0A6J6SZS6"/>
<gene>
    <name evidence="3" type="ORF">UFOPK2766_00944</name>
</gene>